<evidence type="ECO:0000256" key="7">
    <source>
        <dbReference type="SAM" id="MobiDB-lite"/>
    </source>
</evidence>
<name>V5G4B2_BYSSN</name>
<dbReference type="Gene3D" id="3.40.366.10">
    <property type="entry name" value="Malonyl-Coenzyme A Acyl Carrier Protein, domain 2"/>
    <property type="match status" value="2"/>
</dbReference>
<dbReference type="PROSITE" id="PS52019">
    <property type="entry name" value="PKS_MFAS_DH"/>
    <property type="match status" value="1"/>
</dbReference>
<dbReference type="InterPro" id="IPR009081">
    <property type="entry name" value="PP-bd_ACP"/>
</dbReference>
<evidence type="ECO:0000313" key="11">
    <source>
        <dbReference type="EMBL" id="GAD96846.1"/>
    </source>
</evidence>
<dbReference type="PANTHER" id="PTHR43775:SF45">
    <property type="entry name" value="CONIDIAL PIGMENT POLYKETIDE SYNTHASE ALB1"/>
    <property type="match status" value="1"/>
</dbReference>
<feature type="region of interest" description="C-terminal hotdog fold" evidence="6">
    <location>
        <begin position="1454"/>
        <end position="1599"/>
    </location>
</feature>
<dbReference type="InterPro" id="IPR001031">
    <property type="entry name" value="Thioesterase"/>
</dbReference>
<dbReference type="SUPFAM" id="SSF53474">
    <property type="entry name" value="alpha/beta-Hydrolases"/>
    <property type="match status" value="1"/>
</dbReference>
<dbReference type="InterPro" id="IPR032088">
    <property type="entry name" value="SAT"/>
</dbReference>
<dbReference type="CDD" id="cd00833">
    <property type="entry name" value="PKS"/>
    <property type="match status" value="1"/>
</dbReference>
<feature type="region of interest" description="Disordered" evidence="7">
    <location>
        <begin position="1601"/>
        <end position="1623"/>
    </location>
</feature>
<dbReference type="HOGENOM" id="CLU_000022_6_0_1"/>
<dbReference type="InterPro" id="IPR001227">
    <property type="entry name" value="Ac_transferase_dom_sf"/>
</dbReference>
<dbReference type="InterPro" id="IPR020806">
    <property type="entry name" value="PKS_PP-bd"/>
</dbReference>
<feature type="compositionally biased region" description="Low complexity" evidence="7">
    <location>
        <begin position="1604"/>
        <end position="1618"/>
    </location>
</feature>
<dbReference type="InterPro" id="IPR014030">
    <property type="entry name" value="Ketoacyl_synth_N"/>
</dbReference>
<dbReference type="InterPro" id="IPR042104">
    <property type="entry name" value="PKS_dehydratase_sf"/>
</dbReference>
<dbReference type="InterPro" id="IPR016036">
    <property type="entry name" value="Malonyl_transacylase_ACP-bd"/>
</dbReference>
<dbReference type="OrthoDB" id="329835at2759"/>
<dbReference type="GO" id="GO:0004315">
    <property type="term" value="F:3-oxoacyl-[acyl-carrier-protein] synthase activity"/>
    <property type="evidence" value="ECO:0007669"/>
    <property type="project" value="InterPro"/>
</dbReference>
<dbReference type="InterPro" id="IPR049900">
    <property type="entry name" value="PKS_mFAS_DH"/>
</dbReference>
<gene>
    <name evidence="11" type="ORF">PVAR5_5511</name>
</gene>
<dbReference type="PROSITE" id="PS00606">
    <property type="entry name" value="KS3_1"/>
    <property type="match status" value="1"/>
</dbReference>
<feature type="domain" description="Carrier" evidence="8">
    <location>
        <begin position="1651"/>
        <end position="1725"/>
    </location>
</feature>
<dbReference type="Gene3D" id="3.40.50.1820">
    <property type="entry name" value="alpha/beta hydrolase"/>
    <property type="match status" value="1"/>
</dbReference>
<dbReference type="SMART" id="SM00825">
    <property type="entry name" value="PKS_KS"/>
    <property type="match status" value="1"/>
</dbReference>
<dbReference type="FunFam" id="1.10.1200.10:FF:000011">
    <property type="entry name" value="Sterigmatocystin biosynthesis polyketide synthase"/>
    <property type="match status" value="2"/>
</dbReference>
<dbReference type="InterPro" id="IPR029058">
    <property type="entry name" value="AB_hydrolase_fold"/>
</dbReference>
<dbReference type="PROSITE" id="PS00012">
    <property type="entry name" value="PHOSPHOPANTETHEINE"/>
    <property type="match status" value="2"/>
</dbReference>
<dbReference type="InterPro" id="IPR020841">
    <property type="entry name" value="PKS_Beta-ketoAc_synthase_dom"/>
</dbReference>
<proteinExistence type="predicted"/>
<keyword evidence="4" id="KW-0808">Transferase</keyword>
<feature type="region of interest" description="N-terminal hotdog fold" evidence="6">
    <location>
        <begin position="1294"/>
        <end position="1426"/>
    </location>
</feature>
<dbReference type="Pfam" id="PF00550">
    <property type="entry name" value="PP-binding"/>
    <property type="match status" value="2"/>
</dbReference>
<keyword evidence="3" id="KW-0597">Phosphoprotein</keyword>
<dbReference type="InterPro" id="IPR036736">
    <property type="entry name" value="ACP-like_sf"/>
</dbReference>
<evidence type="ECO:0000259" key="10">
    <source>
        <dbReference type="PROSITE" id="PS52019"/>
    </source>
</evidence>
<feature type="region of interest" description="Disordered" evidence="7">
    <location>
        <begin position="1721"/>
        <end position="1769"/>
    </location>
</feature>
<dbReference type="GO" id="GO:0044550">
    <property type="term" value="P:secondary metabolite biosynthetic process"/>
    <property type="evidence" value="ECO:0007669"/>
    <property type="project" value="TreeGrafter"/>
</dbReference>
<evidence type="ECO:0000256" key="1">
    <source>
        <dbReference type="ARBA" id="ARBA00005179"/>
    </source>
</evidence>
<dbReference type="PROSITE" id="PS52004">
    <property type="entry name" value="KS3_2"/>
    <property type="match status" value="1"/>
</dbReference>
<feature type="domain" description="Ketosynthase family 3 (KS3)" evidence="9">
    <location>
        <begin position="375"/>
        <end position="806"/>
    </location>
</feature>
<dbReference type="InterPro" id="IPR018201">
    <property type="entry name" value="Ketoacyl_synth_AS"/>
</dbReference>
<feature type="domain" description="Carrier" evidence="8">
    <location>
        <begin position="1768"/>
        <end position="1845"/>
    </location>
</feature>
<evidence type="ECO:0000259" key="8">
    <source>
        <dbReference type="PROSITE" id="PS50075"/>
    </source>
</evidence>
<dbReference type="FunFam" id="3.10.129.110:FF:000001">
    <property type="entry name" value="Sterigmatocystin biosynthesis polyketide synthase"/>
    <property type="match status" value="1"/>
</dbReference>
<evidence type="ECO:0000256" key="2">
    <source>
        <dbReference type="ARBA" id="ARBA00022450"/>
    </source>
</evidence>
<reference evidence="12" key="1">
    <citation type="journal article" date="2014" name="Genome Announc.">
        <title>Draft genome sequence of the formaldehyde-resistant fungus Byssochlamys spectabilis No. 5 (anamorph Paecilomyces variotii No. 5) (NBRC109023).</title>
        <authorList>
            <person name="Oka T."/>
            <person name="Ekino K."/>
            <person name="Fukuda K."/>
            <person name="Nomura Y."/>
        </authorList>
    </citation>
    <scope>NUCLEOTIDE SEQUENCE [LARGE SCALE GENOMIC DNA]</scope>
    <source>
        <strain evidence="12">No. 5 / NBRC 109023</strain>
    </source>
</reference>
<dbReference type="Gene3D" id="3.40.47.10">
    <property type="match status" value="1"/>
</dbReference>
<evidence type="ECO:0000313" key="12">
    <source>
        <dbReference type="Proteomes" id="UP000018001"/>
    </source>
</evidence>
<feature type="active site" description="Proton donor; for dehydratase activity" evidence="6">
    <location>
        <position position="1512"/>
    </location>
</feature>
<dbReference type="Pfam" id="PF00698">
    <property type="entry name" value="Acyl_transf_1"/>
    <property type="match status" value="1"/>
</dbReference>
<dbReference type="Pfam" id="PF16073">
    <property type="entry name" value="SAT"/>
    <property type="match status" value="1"/>
</dbReference>
<dbReference type="PROSITE" id="PS50075">
    <property type="entry name" value="CARRIER"/>
    <property type="match status" value="2"/>
</dbReference>
<dbReference type="InterPro" id="IPR014031">
    <property type="entry name" value="Ketoacyl_synth_C"/>
</dbReference>
<dbReference type="EMBL" id="BAUL01000177">
    <property type="protein sequence ID" value="GAD96846.1"/>
    <property type="molecule type" value="Genomic_DNA"/>
</dbReference>
<dbReference type="FunFam" id="3.40.50.1820:FF:000116">
    <property type="entry name" value="Sterigmatocystin biosynthesis polyketide synthase"/>
    <property type="match status" value="1"/>
</dbReference>
<evidence type="ECO:0000256" key="4">
    <source>
        <dbReference type="ARBA" id="ARBA00022679"/>
    </source>
</evidence>
<keyword evidence="5" id="KW-0677">Repeat</keyword>
<comment type="pathway">
    <text evidence="1">Secondary metabolite biosynthesis.</text>
</comment>
<dbReference type="Pfam" id="PF02801">
    <property type="entry name" value="Ketoacyl-synt_C"/>
    <property type="match status" value="1"/>
</dbReference>
<dbReference type="Gene3D" id="1.10.1200.10">
    <property type="entry name" value="ACP-like"/>
    <property type="match status" value="2"/>
</dbReference>
<evidence type="ECO:0000259" key="9">
    <source>
        <dbReference type="PROSITE" id="PS52004"/>
    </source>
</evidence>
<dbReference type="InterPro" id="IPR050091">
    <property type="entry name" value="PKS_NRPS_Biosynth_Enz"/>
</dbReference>
<dbReference type="GO" id="GO:0031177">
    <property type="term" value="F:phosphopantetheine binding"/>
    <property type="evidence" value="ECO:0007669"/>
    <property type="project" value="InterPro"/>
</dbReference>
<dbReference type="SUPFAM" id="SSF53901">
    <property type="entry name" value="Thiolase-like"/>
    <property type="match status" value="1"/>
</dbReference>
<dbReference type="GO" id="GO:0004312">
    <property type="term" value="F:fatty acid synthase activity"/>
    <property type="evidence" value="ECO:0007669"/>
    <property type="project" value="TreeGrafter"/>
</dbReference>
<protein>
    <submittedName>
        <fullName evidence="11">Polyketide synthetase PksP</fullName>
    </submittedName>
</protein>
<dbReference type="FunFam" id="3.40.366.10:FF:000002">
    <property type="entry name" value="Probable polyketide synthase 2"/>
    <property type="match status" value="1"/>
</dbReference>
<dbReference type="SUPFAM" id="SSF52151">
    <property type="entry name" value="FabD/lysophospholipase-like"/>
    <property type="match status" value="1"/>
</dbReference>
<dbReference type="SUPFAM" id="SSF55048">
    <property type="entry name" value="Probable ACP-binding domain of malonyl-CoA ACP transacylase"/>
    <property type="match status" value="1"/>
</dbReference>
<dbReference type="GO" id="GO:0006633">
    <property type="term" value="P:fatty acid biosynthetic process"/>
    <property type="evidence" value="ECO:0007669"/>
    <property type="project" value="InterPro"/>
</dbReference>
<keyword evidence="12" id="KW-1185">Reference proteome</keyword>
<dbReference type="Proteomes" id="UP000018001">
    <property type="component" value="Unassembled WGS sequence"/>
</dbReference>
<sequence>MRVTSRVYLFGDQTGEFEPGLRQLLQAKNNGFLTSFFEKCFYALRQEISKLPPSQRQIFPRFTSVIDLLARHRESGPNPALESALTCIYHFACFINHYGDGGHTYPSASESHILGLCTGLLASAAIGSSRTVGELIPAAVETVVVALRLGLCVLRARDLVDHGKEKSQSWSIVVSGISEQKSDALIHEFCQKKFLAPSSRPYVSAVNTHSLTISAPPLILQEFASSCLSKEDRPAKVSIHAPYHAPHLYDQRDVGRILESWPKEELMNYIPRIPILSSENGEIILARNLHELLGIALEEILLRKLCWDKTQDGCVSILKQAGSTSCRIFPIASTASHSLSATLKRAGVPDVDVDNTINESAKTCDQKNSSGRSEQSKIAIIGLSGRFPDAPSPEQFWDLLYKGLDVHRLVPPDRWDVKAHVDPTGKTRNTSKVPFGCWIEEPGLFDPRFFNMSPREALQADPAQRLALVTAYEALEQAGFVPDSSPSTQKDRVGIFYGMTSDDYREVNSGQDIDTYFIPGGNRAFTPGRINYHFKFSGPSVSVDTACSSSLAAIHLACNSLWRNDCDTAIAGGTNVLTNPDNFAGLDRGHFLSAKGNCNTFDDEADGYCRADAVGTVVLKRLEDAQADKDPILGVILGAYTNHSAEAVSMTRPHVGAQAFIFNKLLNEANVSPRDVSYIEMHGTGTQAGDAVEMKSVLDIFAPDYTRGPNQSLYLGSTKANIGHAESASGVSSLVKVLLMLKQNTIPPHCGIKTKINHNFPSDFKERNVHIAFKPTSWERPHDGKRRLFVNNFSAAGGNTALLIEDAPLPTVSGAPDPRSTHIVAVSARSQSSLRSNIRSLLRYVNEVDGQIGGDSLLGKLSYTTTARRIHHQFRTIVSASSLQGIKDALSSAACREIFTAVPASTPSIGFVFTGQGAQYAGMGQQLYTSYSQFRDSIEQFNSIARSQGFPSIMPLIDGSVPIEDMSPVVTQLGTTCLQMAMARFWMSLGAKPAFVLGHSLGNYAALNVAGVLTTSDTIYLCGRRAQLLEEKCQVGTHSMLAIKASLAQVRPFLDCDAYEVACINAPGETVISGLSANIDMLSEKLTAEGLKSTKLRVPYAFHSAQVEPILESLGEIAQGVTFHKPSIPVISALLGEVINEDNSDVLGPHYLQRHCRETVNFLAALEATRHAKLTNDKTIWIEIGSHTVCSGMIKGTLGPQTNTIASLRRNEDTWKVLCNSLSAVYLAGVEIQWKEYHVDFPSSQEVLQLPAYNWDNKNYYIPYNNNFCLTKGDPMVTKIEAAPTSQYHTTSVQRIVETRTEGSKSSVTIESDLSDPLLNPVIQGHKVNGAALCPSSLYADIAQTLGEYLIENHNPALKGSGLDVCDMTVPKPLVSKNSGPQLFRATATADWEERKAIVQIYSVKSDGKKIMDHASCLVKFSDIRLWEADWKRHSYLIKRSIERLHKSVEEGQSHRMHRGMFYKLFGALVDYGDNYKSVEEVILDSEEYEATARVKFRAESGNFHRNPFWIDSIGHLTGFVMNANDTTDSQSQVYVNHGWDFMRCVKKFSPDTTYRTYVKMQPWQGTIYSGDVYAFDGDDIVAVYGGVKFQGVPRQVLNTVLPPAGGSKTTSKTTTRAAPPPPIHVEKKTSVETKVASKAVPSNPIKSAGPSVLVRALKILAEEIGVSESELSDDLVFADYGVDSLLSLTITGKFREDLNVDLESSTFIDNPTVKDLKQILSQASPSDSSESSDESHFSFRDSSSTEPSTPGTPALFSPKRGSVASHTGESEILKTIRLTLSEEIGVSPEEITGDSNLGEMGMDSLLSLTVLGRLRESLDLDLPGDFFIENSTMDDVEIALDLKPKAVPPPSNSAESTQITTSDEINRAFKTRFTHPPATSILLQGNPKVATKTLFLFPDGSGSATSYATIPAVSSDVCVYGLNCPYMRNPENLKCSLDELTMPYVAEIRRRQPKGPYNFGGWSAGGICAYDAARYLVLEEGERVDRLLLLDSPFPIGLEKLPPRLYGFFNSIGLFGEGKTPPPKWLLPHFLAFIDSLDAYDAIPFPFSDPELGKHMPKTYLIWAKDGVCGKPGDPRPDPPTDGSKDPREMLWLLNDRTDMGPNGWDTLVGPKNVAAIEAIEGANHFTMMKGDKGAQLSAFIGKAMIAARSQHSAIRQKLQVSSMGRMPQNAPESAAGTVQIFTDLNFESISSSQPSIRFPPLYETILHLVTRLRGDLSQDINLQHIPYSEVIDHFESHEYLSEILVDKIDSRIRDLEGKAVTRALLDEVRQAQERSGGAWAPNCGYMDFVTDSRHEDYWRPYVGQSNNTKCRIAQHMRAIRAGDSSTLHYYVINRGMGNRTANFIRLWTWEAPQSMGLAVNVALNNMLEMVMAKAFQSLPPEQLTSIFGISDDGSSYAFIGLNVVSPLLQGRSLSPCVRHNYSLSLMKSADEDIRSWPDFRAIRQREDSEKNTGNAIFSKLTKEDCEKILLSACPADAELVESFWQNDLPPMEECKPIEFDWLQESLREASSATNSNETDFLLPIGNFHAQIGIVLNEFFSGKSTKEGVKFPRELAPTGLNVSNCLLWTPNFRHLQPIRPGTQIGTELQRGIDALRRINRQLLELSHLRVILLCDKESPKILFDENPLEVEYNASTLSHRLHWWLFGQTAGPKQLDCQTIFRFAALMTNTKGIRHNCYSSQLAILQIIRQYDRERQGFQKMTPDNIDQNIRAWLTQKGFKENSDIIRLEAEANSLTEALLILTQAIPRRKKKDSTSQSMIPDSRTRRSGILDKAQIERIRDLLREVSFETDNSESDLMSREVIEIQQELGQDRLESSEIVVTAEGTVQLEVDQKDDLIQTPDAPRAGKLNSKHLKTKMRLLSGNAETKVENRGRGPTGAILYRTYAHKLEIYFRLSTETQTKVLNPGNPEKVKIKTEIRPHGQRHPRLWATAAREGEPANRLGFLITIRCEKDEEHTFYASETGEKAVKKANGFVDWMDGDTEEEIAEASPLSYYPEVPRFCIRCAQTICRGRLH</sequence>
<dbReference type="SUPFAM" id="SSF47336">
    <property type="entry name" value="ACP-like"/>
    <property type="match status" value="2"/>
</dbReference>
<dbReference type="eggNOG" id="KOG1202">
    <property type="taxonomic scope" value="Eukaryota"/>
</dbReference>
<dbReference type="InterPro" id="IPR016039">
    <property type="entry name" value="Thiolase-like"/>
</dbReference>
<comment type="caution">
    <text evidence="11">The sequence shown here is derived from an EMBL/GenBank/DDBJ whole genome shotgun (WGS) entry which is preliminary data.</text>
</comment>
<feature type="compositionally biased region" description="Low complexity" evidence="7">
    <location>
        <begin position="1741"/>
        <end position="1754"/>
    </location>
</feature>
<organism evidence="11 12">
    <name type="scientific">Byssochlamys spectabilis (strain No. 5 / NBRC 109023)</name>
    <name type="common">Paecilomyces variotii</name>
    <dbReference type="NCBI Taxonomy" id="1356009"/>
    <lineage>
        <taxon>Eukaryota</taxon>
        <taxon>Fungi</taxon>
        <taxon>Dikarya</taxon>
        <taxon>Ascomycota</taxon>
        <taxon>Pezizomycotina</taxon>
        <taxon>Eurotiomycetes</taxon>
        <taxon>Eurotiomycetidae</taxon>
        <taxon>Eurotiales</taxon>
        <taxon>Thermoascaceae</taxon>
        <taxon>Paecilomyces</taxon>
    </lineage>
</organism>
<dbReference type="InterPro" id="IPR014043">
    <property type="entry name" value="Acyl_transferase_dom"/>
</dbReference>
<dbReference type="SMART" id="SM00827">
    <property type="entry name" value="PKS_AT"/>
    <property type="match status" value="1"/>
</dbReference>
<dbReference type="InterPro" id="IPR016035">
    <property type="entry name" value="Acyl_Trfase/lysoPLipase"/>
</dbReference>
<dbReference type="Gene3D" id="3.10.129.110">
    <property type="entry name" value="Polyketide synthase dehydratase"/>
    <property type="match status" value="1"/>
</dbReference>
<dbReference type="InterPro" id="IPR006162">
    <property type="entry name" value="Ppantetheine_attach_site"/>
</dbReference>
<evidence type="ECO:0000256" key="5">
    <source>
        <dbReference type="ARBA" id="ARBA00022737"/>
    </source>
</evidence>
<dbReference type="SMART" id="SM00823">
    <property type="entry name" value="PKS_PP"/>
    <property type="match status" value="2"/>
</dbReference>
<dbReference type="Pfam" id="PF14765">
    <property type="entry name" value="PS-DH"/>
    <property type="match status" value="1"/>
</dbReference>
<dbReference type="InterPro" id="IPR030918">
    <property type="entry name" value="PT_fungal_PKS"/>
</dbReference>
<dbReference type="InParanoid" id="V5G4B2"/>
<dbReference type="FunFam" id="3.40.47.10:FF:000031">
    <property type="entry name" value="Sterigmatocystin biosynthesis polyketide synthase"/>
    <property type="match status" value="1"/>
</dbReference>
<dbReference type="PANTHER" id="PTHR43775">
    <property type="entry name" value="FATTY ACID SYNTHASE"/>
    <property type="match status" value="1"/>
</dbReference>
<keyword evidence="2" id="KW-0596">Phosphopantetheine</keyword>
<dbReference type="NCBIfam" id="TIGR04532">
    <property type="entry name" value="PT_fungal_PKS"/>
    <property type="match status" value="1"/>
</dbReference>
<dbReference type="Gene3D" id="3.30.70.3290">
    <property type="match status" value="1"/>
</dbReference>
<evidence type="ECO:0000256" key="3">
    <source>
        <dbReference type="ARBA" id="ARBA00022553"/>
    </source>
</evidence>
<dbReference type="Pfam" id="PF00975">
    <property type="entry name" value="Thioesterase"/>
    <property type="match status" value="1"/>
</dbReference>
<evidence type="ECO:0000256" key="6">
    <source>
        <dbReference type="PROSITE-ProRule" id="PRU01363"/>
    </source>
</evidence>
<dbReference type="Pfam" id="PF00109">
    <property type="entry name" value="ketoacyl-synt"/>
    <property type="match status" value="1"/>
</dbReference>
<dbReference type="InterPro" id="IPR049551">
    <property type="entry name" value="PKS_DH_C"/>
</dbReference>
<accession>V5G4B2</accession>
<feature type="domain" description="PKS/mFAS DH" evidence="10">
    <location>
        <begin position="1294"/>
        <end position="1599"/>
    </location>
</feature>
<feature type="active site" description="Proton acceptor; for dehydratase activity" evidence="6">
    <location>
        <position position="1326"/>
    </location>
</feature>